<organism evidence="9 10">
    <name type="scientific">Aspergillus tanneri</name>
    <dbReference type="NCBI Taxonomy" id="1220188"/>
    <lineage>
        <taxon>Eukaryota</taxon>
        <taxon>Fungi</taxon>
        <taxon>Dikarya</taxon>
        <taxon>Ascomycota</taxon>
        <taxon>Pezizomycotina</taxon>
        <taxon>Eurotiomycetes</taxon>
        <taxon>Eurotiomycetidae</taxon>
        <taxon>Eurotiales</taxon>
        <taxon>Aspergillaceae</taxon>
        <taxon>Aspergillus</taxon>
        <taxon>Aspergillus subgen. Circumdati</taxon>
    </lineage>
</organism>
<keyword evidence="6" id="KW-0464">Manganese</keyword>
<evidence type="ECO:0000256" key="5">
    <source>
        <dbReference type="ARBA" id="ARBA00022842"/>
    </source>
</evidence>
<accession>A0A5M9MQW9</accession>
<comment type="cofactor">
    <cofactor evidence="2">
        <name>Mg(2+)</name>
        <dbReference type="ChEBI" id="CHEBI:18420"/>
    </cofactor>
</comment>
<dbReference type="GeneID" id="54328748"/>
<dbReference type="AlphaFoldDB" id="A0A5M9MQW9"/>
<dbReference type="Pfam" id="PF00293">
    <property type="entry name" value="NUDIX"/>
    <property type="match status" value="1"/>
</dbReference>
<keyword evidence="4" id="KW-0378">Hydrolase</keyword>
<dbReference type="GO" id="GO:0016818">
    <property type="term" value="F:hydrolase activity, acting on acid anhydrides, in phosphorus-containing anhydrides"/>
    <property type="evidence" value="ECO:0007669"/>
    <property type="project" value="InterPro"/>
</dbReference>
<evidence type="ECO:0000256" key="2">
    <source>
        <dbReference type="ARBA" id="ARBA00001946"/>
    </source>
</evidence>
<keyword evidence="5" id="KW-0460">Magnesium</keyword>
<evidence type="ECO:0000256" key="7">
    <source>
        <dbReference type="SAM" id="MobiDB-lite"/>
    </source>
</evidence>
<feature type="region of interest" description="Disordered" evidence="7">
    <location>
        <begin position="125"/>
        <end position="147"/>
    </location>
</feature>
<dbReference type="GO" id="GO:0005739">
    <property type="term" value="C:mitochondrion"/>
    <property type="evidence" value="ECO:0007669"/>
    <property type="project" value="TreeGrafter"/>
</dbReference>
<dbReference type="CDD" id="cd18870">
    <property type="entry name" value="NUDIX_AcylCoAdiphos_Nudt19"/>
    <property type="match status" value="1"/>
</dbReference>
<dbReference type="GO" id="GO:0046872">
    <property type="term" value="F:metal ion binding"/>
    <property type="evidence" value="ECO:0007669"/>
    <property type="project" value="UniProtKB-KW"/>
</dbReference>
<proteinExistence type="predicted"/>
<comment type="cofactor">
    <cofactor evidence="1">
        <name>Mn(2+)</name>
        <dbReference type="ChEBI" id="CHEBI:29035"/>
    </cofactor>
</comment>
<feature type="compositionally biased region" description="Low complexity" evidence="7">
    <location>
        <begin position="77"/>
        <end position="95"/>
    </location>
</feature>
<comment type="caution">
    <text evidence="9">The sequence shown here is derived from an EMBL/GenBank/DDBJ whole genome shotgun (WGS) entry which is preliminary data.</text>
</comment>
<sequence>MKLEPLHLGCIWEKAMFAAAHVPKSTTIFYRFLCPSHRKIVRDCVLIAGFTKPRLSKCSAGQLPRRMASSSVKLSMTSSPTKSRSKPSVPRPSSSVILVSPKNEILLLHRVKTSTSFASAHVFPGGNLSKQDGPCPPSKDPKSHDDGPWYRHAALRELFEESGILLAKDQATGKMLVVPEEERERGRRSIHKYETTFSEWLKKQNPAAIPDTEQLIPFTRWITPTNAPKRYSTQMYLYLLPLPLESEKPLLDELPLEGEREEIQVPSSDGGIEVTEAMFLPASEWLRMARQGEIILFPPQFLLLHLVAQFLDIEPHSTSYSLDDLQNQRTKLIDFVHSGSPPWTEKCISPKMLKMTSDNRTVLGLDHPGPELKDTDRRGDPDRVVLVQFTQGSTRNLDVRRKKEVFSGHQEKKSHL</sequence>
<dbReference type="PROSITE" id="PS51462">
    <property type="entry name" value="NUDIX"/>
    <property type="match status" value="1"/>
</dbReference>
<evidence type="ECO:0000313" key="9">
    <source>
        <dbReference type="EMBL" id="KAA8647353.1"/>
    </source>
</evidence>
<dbReference type="InterPro" id="IPR015797">
    <property type="entry name" value="NUDIX_hydrolase-like_dom_sf"/>
</dbReference>
<dbReference type="OrthoDB" id="1695362at2759"/>
<feature type="region of interest" description="Disordered" evidence="7">
    <location>
        <begin position="69"/>
        <end position="95"/>
    </location>
</feature>
<evidence type="ECO:0000256" key="6">
    <source>
        <dbReference type="ARBA" id="ARBA00023211"/>
    </source>
</evidence>
<dbReference type="SUPFAM" id="SSF55811">
    <property type="entry name" value="Nudix"/>
    <property type="match status" value="1"/>
</dbReference>
<feature type="domain" description="Nudix hydrolase" evidence="8">
    <location>
        <begin position="89"/>
        <end position="302"/>
    </location>
</feature>
<reference evidence="9 10" key="1">
    <citation type="submission" date="2019-08" db="EMBL/GenBank/DDBJ databases">
        <title>The genome sequence of a newly discovered highly antifungal drug resistant Aspergillus species, Aspergillus tanneri NIH 1004.</title>
        <authorList>
            <person name="Mounaud S."/>
            <person name="Singh I."/>
            <person name="Joardar V."/>
            <person name="Pakala S."/>
            <person name="Pakala S."/>
            <person name="Venepally P."/>
            <person name="Chung J.K."/>
            <person name="Losada L."/>
            <person name="Nierman W.C."/>
        </authorList>
    </citation>
    <scope>NUCLEOTIDE SEQUENCE [LARGE SCALE GENOMIC DNA]</scope>
    <source>
        <strain evidence="9 10">NIH1004</strain>
    </source>
</reference>
<keyword evidence="3" id="KW-0479">Metal-binding</keyword>
<dbReference type="PANTHER" id="PTHR12318:SF0">
    <property type="entry name" value="ACYL-COENZYME A DIPHOSPHATASE NUDT19"/>
    <property type="match status" value="1"/>
</dbReference>
<dbReference type="Proteomes" id="UP000324241">
    <property type="component" value="Unassembled WGS sequence"/>
</dbReference>
<evidence type="ECO:0000313" key="10">
    <source>
        <dbReference type="Proteomes" id="UP000324241"/>
    </source>
</evidence>
<evidence type="ECO:0000256" key="1">
    <source>
        <dbReference type="ARBA" id="ARBA00001936"/>
    </source>
</evidence>
<dbReference type="RefSeq" id="XP_033426714.1">
    <property type="nucleotide sequence ID" value="XM_033570682.1"/>
</dbReference>
<name>A0A5M9MQW9_9EURO</name>
<dbReference type="EMBL" id="QUQM01000004">
    <property type="protein sequence ID" value="KAA8647353.1"/>
    <property type="molecule type" value="Genomic_DNA"/>
</dbReference>
<protein>
    <recommendedName>
        <fullName evidence="8">Nudix hydrolase domain-containing protein</fullName>
    </recommendedName>
</protein>
<evidence type="ECO:0000259" key="8">
    <source>
        <dbReference type="PROSITE" id="PS51462"/>
    </source>
</evidence>
<dbReference type="Gene3D" id="3.90.79.10">
    <property type="entry name" value="Nucleoside Triphosphate Pyrophosphohydrolase"/>
    <property type="match status" value="1"/>
</dbReference>
<evidence type="ECO:0000256" key="4">
    <source>
        <dbReference type="ARBA" id="ARBA00022801"/>
    </source>
</evidence>
<dbReference type="VEuPathDB" id="FungiDB:EYZ11_007236"/>
<dbReference type="PANTHER" id="PTHR12318">
    <property type="entry name" value="TESTOSTERONE-REGULATED PROTEIN RP2"/>
    <property type="match status" value="1"/>
</dbReference>
<gene>
    <name evidence="9" type="ORF">ATNIH1004_006046</name>
</gene>
<evidence type="ECO:0000256" key="3">
    <source>
        <dbReference type="ARBA" id="ARBA00022723"/>
    </source>
</evidence>
<dbReference type="InterPro" id="IPR039121">
    <property type="entry name" value="NUDT19"/>
</dbReference>
<dbReference type="InterPro" id="IPR000086">
    <property type="entry name" value="NUDIX_hydrolase_dom"/>
</dbReference>